<keyword evidence="2" id="KW-1134">Transmembrane beta strand</keyword>
<evidence type="ECO:0000313" key="3">
    <source>
        <dbReference type="EMBL" id="MYN21230.1"/>
    </source>
</evidence>
<accession>A0A845HR96</accession>
<dbReference type="Pfam" id="PF02321">
    <property type="entry name" value="OEP"/>
    <property type="match status" value="2"/>
</dbReference>
<keyword evidence="2" id="KW-0812">Transmembrane</keyword>
<reference evidence="3 4" key="1">
    <citation type="submission" date="2019-12" db="EMBL/GenBank/DDBJ databases">
        <title>Novel species isolated from a subtropical stream in China.</title>
        <authorList>
            <person name="Lu H."/>
        </authorList>
    </citation>
    <scope>NUCLEOTIDE SEQUENCE [LARGE SCALE GENOMIC DNA]</scope>
    <source>
        <strain evidence="3 4">FT107W</strain>
    </source>
</reference>
<dbReference type="NCBIfam" id="TIGR01845">
    <property type="entry name" value="outer_NodT"/>
    <property type="match status" value="1"/>
</dbReference>
<organism evidence="3 4">
    <name type="scientific">Duganella vulcania</name>
    <dbReference type="NCBI Taxonomy" id="2692166"/>
    <lineage>
        <taxon>Bacteria</taxon>
        <taxon>Pseudomonadati</taxon>
        <taxon>Pseudomonadota</taxon>
        <taxon>Betaproteobacteria</taxon>
        <taxon>Burkholderiales</taxon>
        <taxon>Oxalobacteraceae</taxon>
        <taxon>Telluria group</taxon>
        <taxon>Duganella</taxon>
    </lineage>
</organism>
<dbReference type="InterPro" id="IPR010131">
    <property type="entry name" value="MdtP/NodT-like"/>
</dbReference>
<evidence type="ECO:0000256" key="1">
    <source>
        <dbReference type="ARBA" id="ARBA00007613"/>
    </source>
</evidence>
<keyword evidence="2" id="KW-0472">Membrane</keyword>
<keyword evidence="2" id="KW-0564">Palmitate</keyword>
<comment type="subcellular location">
    <subcellularLocation>
        <location evidence="2">Cell membrane</location>
        <topology evidence="2">Lipid-anchor</topology>
    </subcellularLocation>
</comment>
<dbReference type="GO" id="GO:0015562">
    <property type="term" value="F:efflux transmembrane transporter activity"/>
    <property type="evidence" value="ECO:0007669"/>
    <property type="project" value="InterPro"/>
</dbReference>
<comment type="similarity">
    <text evidence="1 2">Belongs to the outer membrane factor (OMF) (TC 1.B.17) family.</text>
</comment>
<protein>
    <submittedName>
        <fullName evidence="3">Efflux transporter outer membrane subunit</fullName>
    </submittedName>
</protein>
<dbReference type="RefSeq" id="WP_161093419.1">
    <property type="nucleotide sequence ID" value="NZ_WWCV01000171.1"/>
</dbReference>
<dbReference type="GO" id="GO:0005886">
    <property type="term" value="C:plasma membrane"/>
    <property type="evidence" value="ECO:0007669"/>
    <property type="project" value="UniProtKB-SubCell"/>
</dbReference>
<evidence type="ECO:0000256" key="2">
    <source>
        <dbReference type="RuleBase" id="RU362097"/>
    </source>
</evidence>
<dbReference type="InterPro" id="IPR003423">
    <property type="entry name" value="OMP_efflux"/>
</dbReference>
<dbReference type="Proteomes" id="UP000484875">
    <property type="component" value="Unassembled WGS sequence"/>
</dbReference>
<gene>
    <name evidence="3" type="ORF">GTP81_31290</name>
</gene>
<name>A0A845HR96_9BURK</name>
<dbReference type="Gene3D" id="2.20.200.10">
    <property type="entry name" value="Outer membrane efflux proteins (OEP)"/>
    <property type="match status" value="1"/>
</dbReference>
<dbReference type="EMBL" id="WWCV01000171">
    <property type="protein sequence ID" value="MYN21230.1"/>
    <property type="molecule type" value="Genomic_DNA"/>
</dbReference>
<proteinExistence type="inferred from homology"/>
<keyword evidence="4" id="KW-1185">Reference proteome</keyword>
<dbReference type="PANTHER" id="PTHR30203">
    <property type="entry name" value="OUTER MEMBRANE CATION EFFLUX PROTEIN"/>
    <property type="match status" value="1"/>
</dbReference>
<feature type="non-terminal residue" evidence="3">
    <location>
        <position position="1"/>
    </location>
</feature>
<keyword evidence="2" id="KW-0449">Lipoprotein</keyword>
<evidence type="ECO:0000313" key="4">
    <source>
        <dbReference type="Proteomes" id="UP000484875"/>
    </source>
</evidence>
<dbReference type="AlphaFoldDB" id="A0A845HR96"/>
<dbReference type="Gene3D" id="1.20.1600.10">
    <property type="entry name" value="Outer membrane efflux proteins (OEP)"/>
    <property type="match status" value="1"/>
</dbReference>
<sequence length="383" mass="38991">ATRAAAAAGLAATVSGSGQAQRSKQDGSAVSNSYNLGFDARWEPDIFGANHYGLAASAAALQASAATLGGTQVSVAAEVARDYIDLRGAQARLAIARDNLANQLSTLEITNWRVQAGMLTSLEQQQAITAAEQAAAQLPVLEASVAQLGHALAVLCGQSPAALDALLAPPQAIPGDGAQLALSLPAATLHQRPDVRAAEFQLEAARARVGQADAARYPQFRLDGSLGLSGLGWGASGGTLLRTLLAGVTGNVLDGGASQAQLDLQRGALAQAQAGYLSTVLGALQEVEDALASLTGERARLEHLRLAAAAAESAALLARQRYASGLVDFQTVLETQRALYASQDGVAVTSADLGDDLVRLYKALGGGWQPDGEGAATKQGSAP</sequence>
<dbReference type="PANTHER" id="PTHR30203:SF25">
    <property type="entry name" value="OUTER MEMBRANE PROTEIN-RELATED"/>
    <property type="match status" value="1"/>
</dbReference>
<comment type="caution">
    <text evidence="3">The sequence shown here is derived from an EMBL/GenBank/DDBJ whole genome shotgun (WGS) entry which is preliminary data.</text>
</comment>
<dbReference type="SUPFAM" id="SSF56954">
    <property type="entry name" value="Outer membrane efflux proteins (OEP)"/>
    <property type="match status" value="1"/>
</dbReference>